<evidence type="ECO:0000313" key="2">
    <source>
        <dbReference type="Proteomes" id="UP000193087"/>
    </source>
</evidence>
<accession>A0A1X2DI98</accession>
<keyword evidence="2" id="KW-1185">Reference proteome</keyword>
<dbReference type="GeneID" id="93497847"/>
<protein>
    <submittedName>
        <fullName evidence="1">Uncharacterized protein</fullName>
    </submittedName>
</protein>
<gene>
    <name evidence="1" type="ORF">AWC22_00075</name>
</gene>
<organism evidence="1 2">
    <name type="scientific">Mycobacterium riyadhense</name>
    <dbReference type="NCBI Taxonomy" id="486698"/>
    <lineage>
        <taxon>Bacteria</taxon>
        <taxon>Bacillati</taxon>
        <taxon>Actinomycetota</taxon>
        <taxon>Actinomycetes</taxon>
        <taxon>Mycobacteriales</taxon>
        <taxon>Mycobacteriaceae</taxon>
        <taxon>Mycobacterium</taxon>
    </lineage>
</organism>
<evidence type="ECO:0000313" key="1">
    <source>
        <dbReference type="EMBL" id="ORW87858.1"/>
    </source>
</evidence>
<dbReference type="STRING" id="486698.AWC22_00075"/>
<dbReference type="OrthoDB" id="4625111at2"/>
<comment type="caution">
    <text evidence="1">The sequence shown here is derived from an EMBL/GenBank/DDBJ whole genome shotgun (WGS) entry which is preliminary data.</text>
</comment>
<proteinExistence type="predicted"/>
<name>A0A1X2DI98_9MYCO</name>
<dbReference type="EMBL" id="LQPQ01000001">
    <property type="protein sequence ID" value="ORW87858.1"/>
    <property type="molecule type" value="Genomic_DNA"/>
</dbReference>
<dbReference type="AlphaFoldDB" id="A0A1X2DI98"/>
<reference evidence="1 2" key="1">
    <citation type="submission" date="2016-01" db="EMBL/GenBank/DDBJ databases">
        <title>The new phylogeny of the genus Mycobacterium.</title>
        <authorList>
            <person name="Tarcisio F."/>
            <person name="Conor M."/>
            <person name="Antonella G."/>
            <person name="Elisabetta G."/>
            <person name="Giulia F.S."/>
            <person name="Sara T."/>
            <person name="Anna F."/>
            <person name="Clotilde B."/>
            <person name="Roberto B."/>
            <person name="Veronica D.S."/>
            <person name="Fabio R."/>
            <person name="Monica P."/>
            <person name="Olivier J."/>
            <person name="Enrico T."/>
            <person name="Nicola S."/>
        </authorList>
    </citation>
    <scope>NUCLEOTIDE SEQUENCE [LARGE SCALE GENOMIC DNA]</scope>
    <source>
        <strain evidence="1 2">DSM 45176</strain>
    </source>
</reference>
<sequence length="121" mass="14170">MTTADTLQLREQLLATLRRSPRPVSTTELAARMPWKVERSEYNCTVLRNPSRPIAGMEVVECHRDWHVVQYRRTAHGYTGIYRHLRSLEQQGLVRRALRQGRKRVCWVCVDADRPSVEITK</sequence>
<dbReference type="Proteomes" id="UP000193087">
    <property type="component" value="Unassembled WGS sequence"/>
</dbReference>
<dbReference type="RefSeq" id="WP_085248186.1">
    <property type="nucleotide sequence ID" value="NZ_CAJMWJ010000004.1"/>
</dbReference>